<dbReference type="AlphaFoldDB" id="A0A0A8E5V0"/>
<dbReference type="GO" id="GO:0016790">
    <property type="term" value="F:thiolester hydrolase activity"/>
    <property type="evidence" value="ECO:0007669"/>
    <property type="project" value="UniProtKB-ARBA"/>
</dbReference>
<keyword evidence="3" id="KW-1185">Reference proteome</keyword>
<dbReference type="EMBL" id="CP010427">
    <property type="protein sequence ID" value="AJC49354.1"/>
    <property type="molecule type" value="Genomic_DNA"/>
</dbReference>
<dbReference type="SUPFAM" id="SSF54637">
    <property type="entry name" value="Thioesterase/thiol ester dehydrase-isomerase"/>
    <property type="match status" value="1"/>
</dbReference>
<dbReference type="STRING" id="594679.SD28_06840"/>
<proteinExistence type="predicted"/>
<name>A0A0A8E5V0_9GAMM</name>
<reference evidence="2 3" key="1">
    <citation type="submission" date="2014-12" db="EMBL/GenBank/DDBJ databases">
        <title>Complete genome sequence of Francisella guanzhouensis strain 08HL01032 isolated from air-conditioning system in China.</title>
        <authorList>
            <person name="Svensson D."/>
            <person name="Ohrman C."/>
            <person name="Backman S."/>
            <person name="Karlsson E."/>
            <person name="Nilsson E."/>
            <person name="Bystrom M."/>
            <person name="Larkeryd A."/>
            <person name="Stenberg P."/>
            <person name="Scholtz H.C."/>
            <person name="Forsman M."/>
            <person name="Sjodin A."/>
        </authorList>
    </citation>
    <scope>NUCLEOTIDE SEQUENCE [LARGE SCALE GENOMIC DNA]</scope>
    <source>
        <strain evidence="2 3">08HL01032</strain>
    </source>
</reference>
<protein>
    <submittedName>
        <fullName evidence="2">Thioesterase</fullName>
    </submittedName>
</protein>
<dbReference type="PANTHER" id="PTHR47260:SF1">
    <property type="entry name" value="UPF0644 PROTEIN PB2B4.06"/>
    <property type="match status" value="1"/>
</dbReference>
<evidence type="ECO:0000313" key="3">
    <source>
        <dbReference type="Proteomes" id="UP000031104"/>
    </source>
</evidence>
<dbReference type="PANTHER" id="PTHR47260">
    <property type="entry name" value="UPF0644 PROTEIN PB2B4.06"/>
    <property type="match status" value="1"/>
</dbReference>
<dbReference type="InterPro" id="IPR029069">
    <property type="entry name" value="HotDog_dom_sf"/>
</dbReference>
<dbReference type="InterPro" id="IPR006683">
    <property type="entry name" value="Thioestr_dom"/>
</dbReference>
<dbReference type="Proteomes" id="UP000031104">
    <property type="component" value="Chromosome"/>
</dbReference>
<dbReference type="Gene3D" id="3.10.129.10">
    <property type="entry name" value="Hotdog Thioesterase"/>
    <property type="match status" value="1"/>
</dbReference>
<dbReference type="CDD" id="cd03443">
    <property type="entry name" value="PaaI_thioesterase"/>
    <property type="match status" value="1"/>
</dbReference>
<dbReference type="InterPro" id="IPR052061">
    <property type="entry name" value="PTE-AB_protein"/>
</dbReference>
<dbReference type="KEGG" id="fgu:SD28_06840"/>
<evidence type="ECO:0000259" key="1">
    <source>
        <dbReference type="Pfam" id="PF03061"/>
    </source>
</evidence>
<dbReference type="HOGENOM" id="CLU_089876_6_2_6"/>
<accession>A0A0A8E5V0</accession>
<dbReference type="OrthoDB" id="5242242at2"/>
<evidence type="ECO:0000313" key="2">
    <source>
        <dbReference type="EMBL" id="AJC49354.1"/>
    </source>
</evidence>
<organism evidence="2 3">
    <name type="scientific">Allofrancisella guangzhouensis</name>
    <dbReference type="NCBI Taxonomy" id="594679"/>
    <lineage>
        <taxon>Bacteria</taxon>
        <taxon>Pseudomonadati</taxon>
        <taxon>Pseudomonadota</taxon>
        <taxon>Gammaproteobacteria</taxon>
        <taxon>Thiotrichales</taxon>
        <taxon>Francisellaceae</taxon>
        <taxon>Allofrancisella</taxon>
    </lineage>
</organism>
<dbReference type="RefSeq" id="WP_039125340.1">
    <property type="nucleotide sequence ID" value="NZ_CP010427.1"/>
</dbReference>
<dbReference type="Pfam" id="PF03061">
    <property type="entry name" value="4HBT"/>
    <property type="match status" value="1"/>
</dbReference>
<gene>
    <name evidence="2" type="ORF">SD28_06840</name>
</gene>
<feature type="domain" description="Thioesterase" evidence="1">
    <location>
        <begin position="55"/>
        <end position="129"/>
    </location>
</feature>
<sequence>MINLDDYKPIEFPWDYTCFSSIDKNPIGIQLPLYHIGEHFYTKFKCLPHHVGWDNVIHGGVIALLCDDILGKHVLEVSKSFCMTRNLNIKYLKPTYSKVTHTFKTTIIRKGRTTVWAKVDIYNEKGDLCTYADADFALLEEQLAKHKDIASYDLNDLISHSKSKT</sequence>